<dbReference type="Proteomes" id="UP001492380">
    <property type="component" value="Unassembled WGS sequence"/>
</dbReference>
<feature type="region of interest" description="Disordered" evidence="1">
    <location>
        <begin position="1"/>
        <end position="29"/>
    </location>
</feature>
<evidence type="ECO:0000256" key="1">
    <source>
        <dbReference type="SAM" id="MobiDB-lite"/>
    </source>
</evidence>
<organism evidence="2 3">
    <name type="scientific">Phyllosticta capitalensis</name>
    <dbReference type="NCBI Taxonomy" id="121624"/>
    <lineage>
        <taxon>Eukaryota</taxon>
        <taxon>Fungi</taxon>
        <taxon>Dikarya</taxon>
        <taxon>Ascomycota</taxon>
        <taxon>Pezizomycotina</taxon>
        <taxon>Dothideomycetes</taxon>
        <taxon>Dothideomycetes incertae sedis</taxon>
        <taxon>Botryosphaeriales</taxon>
        <taxon>Phyllostictaceae</taxon>
        <taxon>Phyllosticta</taxon>
    </lineage>
</organism>
<reference evidence="2 3" key="1">
    <citation type="submission" date="2024-04" db="EMBL/GenBank/DDBJ databases">
        <title>Phyllosticta paracitricarpa is synonymous to the EU quarantine fungus P. citricarpa based on phylogenomic analyses.</title>
        <authorList>
            <consortium name="Lawrence Berkeley National Laboratory"/>
            <person name="Van Ingen-Buijs V.A."/>
            <person name="Van Westerhoven A.C."/>
            <person name="Haridas S."/>
            <person name="Skiadas P."/>
            <person name="Martin F."/>
            <person name="Groenewald J.Z."/>
            <person name="Crous P.W."/>
            <person name="Seidl M.F."/>
        </authorList>
    </citation>
    <scope>NUCLEOTIDE SEQUENCE [LARGE SCALE GENOMIC DNA]</scope>
    <source>
        <strain evidence="2 3">CBS 123374</strain>
    </source>
</reference>
<evidence type="ECO:0000313" key="2">
    <source>
        <dbReference type="EMBL" id="KAK8235427.1"/>
    </source>
</evidence>
<comment type="caution">
    <text evidence="2">The sequence shown here is derived from an EMBL/GenBank/DDBJ whole genome shotgun (WGS) entry which is preliminary data.</text>
</comment>
<proteinExistence type="predicted"/>
<accession>A0ABR1YPP6</accession>
<name>A0ABR1YPP6_9PEZI</name>
<dbReference type="EMBL" id="JBBWRZ010000005">
    <property type="protein sequence ID" value="KAK8235427.1"/>
    <property type="molecule type" value="Genomic_DNA"/>
</dbReference>
<evidence type="ECO:0000313" key="3">
    <source>
        <dbReference type="Proteomes" id="UP001492380"/>
    </source>
</evidence>
<keyword evidence="3" id="KW-1185">Reference proteome</keyword>
<gene>
    <name evidence="2" type="ORF">HDK90DRAFT_244691</name>
</gene>
<protein>
    <submittedName>
        <fullName evidence="2">Uncharacterized protein</fullName>
    </submittedName>
</protein>
<sequence length="252" mass="28403">MDPSGAAHTGNPRAVRRQHRGDGGRMKAGRMLSGVPLGRTCKDDGSLTAAGFRALPTPRISRCPKGPARFLLFREMLQLLSKVRLPSPLRQMLQSGVSARVILAVLCKKRISPGYPLLSFCKACKLCRQAGFLRRTMSHTTLVSCSELGFCTASSLIWAEFFQGYRCRWWKIRIVILGQKCLFSIRCRRPAPRGRRRSRTSCWPRGCGVQMLEQGLTPKETLNLKARQAFRPCLEQLLRWGPDSNRRFVAPM</sequence>